<dbReference type="GO" id="GO:0030163">
    <property type="term" value="P:protein catabolic process"/>
    <property type="evidence" value="ECO:0007669"/>
    <property type="project" value="InterPro"/>
</dbReference>
<comment type="caution">
    <text evidence="3">The sequence shown here is derived from an EMBL/GenBank/DDBJ whole genome shotgun (WGS) entry which is preliminary data.</text>
</comment>
<dbReference type="InterPro" id="IPR027065">
    <property type="entry name" value="Lon_Prtase"/>
</dbReference>
<keyword evidence="1" id="KW-0645">Protease</keyword>
<protein>
    <recommendedName>
        <fullName evidence="1">endopeptidase La</fullName>
        <ecNumber evidence="1">3.4.21.53</ecNumber>
    </recommendedName>
</protein>
<name>A0A931E1U3_9CORY</name>
<dbReference type="GO" id="GO:0006508">
    <property type="term" value="P:proteolysis"/>
    <property type="evidence" value="ECO:0007669"/>
    <property type="project" value="UniProtKB-KW"/>
</dbReference>
<dbReference type="Gene3D" id="3.30.230.10">
    <property type="match status" value="1"/>
</dbReference>
<dbReference type="Proteomes" id="UP000658613">
    <property type="component" value="Unassembled WGS sequence"/>
</dbReference>
<dbReference type="EMBL" id="JADOUE010000001">
    <property type="protein sequence ID" value="MBG6123184.1"/>
    <property type="molecule type" value="Genomic_DNA"/>
</dbReference>
<dbReference type="SMART" id="SM00228">
    <property type="entry name" value="PDZ"/>
    <property type="match status" value="1"/>
</dbReference>
<gene>
    <name evidence="3" type="ORF">IW254_002153</name>
</gene>
<dbReference type="PANTHER" id="PTHR10046">
    <property type="entry name" value="ATP DEPENDENT LON PROTEASE FAMILY MEMBER"/>
    <property type="match status" value="1"/>
</dbReference>
<dbReference type="Pfam" id="PF05362">
    <property type="entry name" value="Lon_C"/>
    <property type="match status" value="1"/>
</dbReference>
<dbReference type="RefSeq" id="WP_290178235.1">
    <property type="nucleotide sequence ID" value="NZ_CP046980.1"/>
</dbReference>
<evidence type="ECO:0000313" key="3">
    <source>
        <dbReference type="EMBL" id="MBG6123184.1"/>
    </source>
</evidence>
<dbReference type="SUPFAM" id="SSF50156">
    <property type="entry name" value="PDZ domain-like"/>
    <property type="match status" value="1"/>
</dbReference>
<dbReference type="InterPro" id="IPR001478">
    <property type="entry name" value="PDZ"/>
</dbReference>
<accession>A0A931E1U3</accession>
<feature type="active site" evidence="1">
    <location>
        <position position="311"/>
    </location>
</feature>
<dbReference type="InterPro" id="IPR020568">
    <property type="entry name" value="Ribosomal_Su5_D2-typ_SF"/>
</dbReference>
<dbReference type="GO" id="GO:0005524">
    <property type="term" value="F:ATP binding"/>
    <property type="evidence" value="ECO:0007669"/>
    <property type="project" value="InterPro"/>
</dbReference>
<dbReference type="AlphaFoldDB" id="A0A931E1U3"/>
<comment type="similarity">
    <text evidence="1">Belongs to the peptidase S16 family.</text>
</comment>
<dbReference type="EC" id="3.4.21.53" evidence="1"/>
<keyword evidence="1" id="KW-0720">Serine protease</keyword>
<comment type="catalytic activity">
    <reaction evidence="1">
        <text>Hydrolysis of proteins in presence of ATP.</text>
        <dbReference type="EC" id="3.4.21.53"/>
    </reaction>
</comment>
<dbReference type="GO" id="GO:0004252">
    <property type="term" value="F:serine-type endopeptidase activity"/>
    <property type="evidence" value="ECO:0007669"/>
    <property type="project" value="UniProtKB-UniRule"/>
</dbReference>
<dbReference type="InterPro" id="IPR036034">
    <property type="entry name" value="PDZ_sf"/>
</dbReference>
<dbReference type="SUPFAM" id="SSF54211">
    <property type="entry name" value="Ribosomal protein S5 domain 2-like"/>
    <property type="match status" value="1"/>
</dbReference>
<proteinExistence type="inferred from homology"/>
<reference evidence="3" key="1">
    <citation type="submission" date="2020-11" db="EMBL/GenBank/DDBJ databases">
        <title>Sequencing the genomes of 1000 actinobacteria strains.</title>
        <authorList>
            <person name="Klenk H.-P."/>
        </authorList>
    </citation>
    <scope>NUCLEOTIDE SEQUENCE</scope>
    <source>
        <strain evidence="3">DSM 45632</strain>
    </source>
</reference>
<dbReference type="PROSITE" id="PS51786">
    <property type="entry name" value="LON_PROTEOLYTIC"/>
    <property type="match status" value="1"/>
</dbReference>
<organism evidence="3 4">
    <name type="scientific">Corynebacterium aquatimens</name>
    <dbReference type="NCBI Taxonomy" id="1190508"/>
    <lineage>
        <taxon>Bacteria</taxon>
        <taxon>Bacillati</taxon>
        <taxon>Actinomycetota</taxon>
        <taxon>Actinomycetes</taxon>
        <taxon>Mycobacteriales</taxon>
        <taxon>Corynebacteriaceae</taxon>
        <taxon>Corynebacterium</taxon>
    </lineage>
</organism>
<dbReference type="InterPro" id="IPR014721">
    <property type="entry name" value="Ribsml_uS5_D2-typ_fold_subgr"/>
</dbReference>
<feature type="active site" evidence="1">
    <location>
        <position position="266"/>
    </location>
</feature>
<evidence type="ECO:0000313" key="4">
    <source>
        <dbReference type="Proteomes" id="UP000658613"/>
    </source>
</evidence>
<evidence type="ECO:0000259" key="2">
    <source>
        <dbReference type="PROSITE" id="PS51786"/>
    </source>
</evidence>
<keyword evidence="1" id="KW-0378">Hydrolase</keyword>
<dbReference type="GO" id="GO:0004176">
    <property type="term" value="F:ATP-dependent peptidase activity"/>
    <property type="evidence" value="ECO:0007669"/>
    <property type="project" value="UniProtKB-UniRule"/>
</dbReference>
<keyword evidence="4" id="KW-1185">Reference proteome</keyword>
<dbReference type="Pfam" id="PF13180">
    <property type="entry name" value="PDZ_2"/>
    <property type="match status" value="1"/>
</dbReference>
<feature type="domain" description="Lon proteolytic" evidence="2">
    <location>
        <begin position="261"/>
        <end position="359"/>
    </location>
</feature>
<dbReference type="InterPro" id="IPR008269">
    <property type="entry name" value="Lon_proteolytic"/>
</dbReference>
<evidence type="ECO:0000256" key="1">
    <source>
        <dbReference type="PROSITE-ProRule" id="PRU01122"/>
    </source>
</evidence>
<sequence length="369" mass="38683">MNQTPAPTRPTPPLWRTVFAWGVIPVTLGVGLTVLDHVPGTDISLTVPYASEGPGPTFNTLGEVEGTPVIQIEGTDEDPTSGSLDMTTVSVRTGMTFGQFMYIWLTTGDSIVPIEQIMPPNVSEEEMKEMNKQAFLASESAATVAAMRYLGKPTRVVVFEVVDKSAADGVVKPGDTITSVGGEKVSEPTEVQKLIQKRAPGDTVTIGIERSKEDDKEGALERREVEVTLGKNEKDASKAFLGISMTSEPVGDIRVNYNLNDIGGPSAGMMFSLAVIDKLSPGELNGGKNVAGTGTIAENGDVGPIGGIEHKIVGAKNAGAELFLAPSDNCAAAAKAKSGDMVIAKVSTIADAVKAMEDYAAGRDVITCK</sequence>